<dbReference type="InterPro" id="IPR057318">
    <property type="entry name" value="RENR_N"/>
</dbReference>
<keyword evidence="7 13" id="KW-0732">Signal</keyword>
<keyword evidence="4" id="KW-1003">Cell membrane</keyword>
<gene>
    <name evidence="16" type="ORF">ACAOBT_LOCUS29953</name>
</gene>
<dbReference type="GO" id="GO:0031982">
    <property type="term" value="C:vesicle"/>
    <property type="evidence" value="ECO:0007669"/>
    <property type="project" value="UniProtKB-SubCell"/>
</dbReference>
<evidence type="ECO:0000313" key="16">
    <source>
        <dbReference type="EMBL" id="CAH2008007.1"/>
    </source>
</evidence>
<evidence type="ECO:0000256" key="8">
    <source>
        <dbReference type="ARBA" id="ARBA00022824"/>
    </source>
</evidence>
<evidence type="ECO:0000256" key="11">
    <source>
        <dbReference type="ARBA" id="ARBA00023170"/>
    </source>
</evidence>
<dbReference type="EMBL" id="CAKOFQ010007778">
    <property type="protein sequence ID" value="CAH2008007.1"/>
    <property type="molecule type" value="Genomic_DNA"/>
</dbReference>
<dbReference type="InterPro" id="IPR056780">
    <property type="entry name" value="Renin_r_C"/>
</dbReference>
<dbReference type="PANTHER" id="PTHR13351">
    <property type="entry name" value="RENIN RECEPTOR"/>
    <property type="match status" value="1"/>
</dbReference>
<evidence type="ECO:0000256" key="5">
    <source>
        <dbReference type="ARBA" id="ARBA00022685"/>
    </source>
</evidence>
<organism evidence="16 17">
    <name type="scientific">Acanthoscelides obtectus</name>
    <name type="common">Bean weevil</name>
    <name type="synonym">Bruchus obtectus</name>
    <dbReference type="NCBI Taxonomy" id="200917"/>
    <lineage>
        <taxon>Eukaryota</taxon>
        <taxon>Metazoa</taxon>
        <taxon>Ecdysozoa</taxon>
        <taxon>Arthropoda</taxon>
        <taxon>Hexapoda</taxon>
        <taxon>Insecta</taxon>
        <taxon>Pterygota</taxon>
        <taxon>Neoptera</taxon>
        <taxon>Endopterygota</taxon>
        <taxon>Coleoptera</taxon>
        <taxon>Polyphaga</taxon>
        <taxon>Cucujiformia</taxon>
        <taxon>Chrysomeloidea</taxon>
        <taxon>Chrysomelidae</taxon>
        <taxon>Bruchinae</taxon>
        <taxon>Bruchini</taxon>
        <taxon>Acanthoscelides</taxon>
    </lineage>
</organism>
<accession>A0A9P0M677</accession>
<protein>
    <recommendedName>
        <fullName evidence="18">Renin receptor</fullName>
    </recommendedName>
</protein>
<sequence>MILKLWYLCCLATLTTNVHGAGEFSVLHHPPNLVFKGHDHLRESTLIEAFTAALGFSTEHYSNWQGMYIEAPFELAEAIVTIAVDGVSDIGQQKGHHFPLKTDVGEDKIFQHLERRISSHFPEQGANLVRIDLANGLEDIHKYGIFKEIHGKNSKHIAHKALKIDVDEDRQFLKEITLLHEIAEKVAEGVIRKDNIPDIFWFRFDSLHALSDLHGPNSTEAMEAKQLLNDVIMQLNAAFTKAYGDNALITVITSDSSHTRKARSVLQSTPGKDDKDDKSTYNLASYYNKDYPVIFNIILWFGVMMVFSLLAICIAIGNMDPGRDSIIYRMTSTRMKKDN</sequence>
<keyword evidence="9 12" id="KW-1133">Transmembrane helix</keyword>
<dbReference type="Pfam" id="PF25294">
    <property type="entry name" value="RENR_N"/>
    <property type="match status" value="1"/>
</dbReference>
<evidence type="ECO:0000256" key="13">
    <source>
        <dbReference type="SAM" id="SignalP"/>
    </source>
</evidence>
<evidence type="ECO:0000256" key="12">
    <source>
        <dbReference type="SAM" id="Phobius"/>
    </source>
</evidence>
<keyword evidence="6 12" id="KW-0812">Transmembrane</keyword>
<evidence type="ECO:0000313" key="17">
    <source>
        <dbReference type="Proteomes" id="UP001152888"/>
    </source>
</evidence>
<dbReference type="GO" id="GO:0009897">
    <property type="term" value="C:external side of plasma membrane"/>
    <property type="evidence" value="ECO:0007669"/>
    <property type="project" value="TreeGrafter"/>
</dbReference>
<evidence type="ECO:0000256" key="1">
    <source>
        <dbReference type="ARBA" id="ARBA00004115"/>
    </source>
</evidence>
<dbReference type="Gene3D" id="3.40.720.10">
    <property type="entry name" value="Alkaline Phosphatase, subunit A"/>
    <property type="match status" value="1"/>
</dbReference>
<dbReference type="GO" id="GO:0038023">
    <property type="term" value="F:signaling receptor activity"/>
    <property type="evidence" value="ECO:0007669"/>
    <property type="project" value="InterPro"/>
</dbReference>
<keyword evidence="11" id="KW-0675">Receptor</keyword>
<keyword evidence="10 12" id="KW-0472">Membrane</keyword>
<evidence type="ECO:0000256" key="10">
    <source>
        <dbReference type="ARBA" id="ARBA00023136"/>
    </source>
</evidence>
<comment type="subcellular location">
    <subcellularLocation>
        <location evidence="2">Cell membrane</location>
        <topology evidence="2">Single-pass type I membrane protein</topology>
    </subcellularLocation>
    <subcellularLocation>
        <location evidence="1">Endoplasmic reticulum membrane</location>
        <topology evidence="1">Single-pass type I membrane protein</topology>
    </subcellularLocation>
    <subcellularLocation>
        <location evidence="3">Vesicle</location>
    </subcellularLocation>
</comment>
<dbReference type="GO" id="GO:0098588">
    <property type="term" value="C:bounding membrane of organelle"/>
    <property type="evidence" value="ECO:0007669"/>
    <property type="project" value="UniProtKB-ARBA"/>
</dbReference>
<keyword evidence="8" id="KW-0256">Endoplasmic reticulum</keyword>
<evidence type="ECO:0000256" key="3">
    <source>
        <dbReference type="ARBA" id="ARBA00004373"/>
    </source>
</evidence>
<proteinExistence type="predicted"/>
<evidence type="ECO:0000256" key="4">
    <source>
        <dbReference type="ARBA" id="ARBA00022475"/>
    </source>
</evidence>
<evidence type="ECO:0000259" key="14">
    <source>
        <dbReference type="Pfam" id="PF07850"/>
    </source>
</evidence>
<dbReference type="GO" id="GO:0005789">
    <property type="term" value="C:endoplasmic reticulum membrane"/>
    <property type="evidence" value="ECO:0007669"/>
    <property type="project" value="UniProtKB-SubCell"/>
</dbReference>
<keyword evidence="5" id="KW-0165">Cleavage on pair of basic residues</keyword>
<evidence type="ECO:0000256" key="7">
    <source>
        <dbReference type="ARBA" id="ARBA00022729"/>
    </source>
</evidence>
<feature type="transmembrane region" description="Helical" evidence="12">
    <location>
        <begin position="297"/>
        <end position="319"/>
    </location>
</feature>
<dbReference type="InterPro" id="IPR017850">
    <property type="entry name" value="Alkaline_phosphatase_core_sf"/>
</dbReference>
<comment type="caution">
    <text evidence="16">The sequence shown here is derived from an EMBL/GenBank/DDBJ whole genome shotgun (WGS) entry which is preliminary data.</text>
</comment>
<evidence type="ECO:0000256" key="9">
    <source>
        <dbReference type="ARBA" id="ARBA00022989"/>
    </source>
</evidence>
<evidence type="ECO:0008006" key="18">
    <source>
        <dbReference type="Google" id="ProtNLM"/>
    </source>
</evidence>
<dbReference type="OrthoDB" id="7866065at2759"/>
<dbReference type="AlphaFoldDB" id="A0A9P0M677"/>
<evidence type="ECO:0000256" key="6">
    <source>
        <dbReference type="ARBA" id="ARBA00022692"/>
    </source>
</evidence>
<feature type="chain" id="PRO_5040257017" description="Renin receptor" evidence="13">
    <location>
        <begin position="21"/>
        <end position="339"/>
    </location>
</feature>
<name>A0A9P0M677_ACAOB</name>
<evidence type="ECO:0000259" key="15">
    <source>
        <dbReference type="Pfam" id="PF25294"/>
    </source>
</evidence>
<dbReference type="Pfam" id="PF07850">
    <property type="entry name" value="Renin_r"/>
    <property type="match status" value="1"/>
</dbReference>
<feature type="domain" description="Renin receptor-like C-terminal transmembrane spanning segment" evidence="14">
    <location>
        <begin position="260"/>
        <end position="338"/>
    </location>
</feature>
<dbReference type="InterPro" id="IPR012493">
    <property type="entry name" value="Renin_rcpt"/>
</dbReference>
<feature type="domain" description="Renin receptor N-terminal" evidence="15">
    <location>
        <begin position="21"/>
        <end position="255"/>
    </location>
</feature>
<evidence type="ECO:0000256" key="2">
    <source>
        <dbReference type="ARBA" id="ARBA00004251"/>
    </source>
</evidence>
<reference evidence="16" key="1">
    <citation type="submission" date="2022-03" db="EMBL/GenBank/DDBJ databases">
        <authorList>
            <person name="Sayadi A."/>
        </authorList>
    </citation>
    <scope>NUCLEOTIDE SEQUENCE</scope>
</reference>
<dbReference type="PANTHER" id="PTHR13351:SF1">
    <property type="entry name" value="RENIN RECEPTOR"/>
    <property type="match status" value="1"/>
</dbReference>
<keyword evidence="17" id="KW-1185">Reference proteome</keyword>
<dbReference type="Proteomes" id="UP001152888">
    <property type="component" value="Unassembled WGS sequence"/>
</dbReference>
<feature type="signal peptide" evidence="13">
    <location>
        <begin position="1"/>
        <end position="20"/>
    </location>
</feature>
<dbReference type="GO" id="GO:0030177">
    <property type="term" value="P:positive regulation of Wnt signaling pathway"/>
    <property type="evidence" value="ECO:0007669"/>
    <property type="project" value="TreeGrafter"/>
</dbReference>